<dbReference type="FunFam" id="2.40.180.10:FF:000009">
    <property type="entry name" value="Lipoxygenase homology domain-containing protein 1"/>
    <property type="match status" value="1"/>
</dbReference>
<feature type="domain" description="PLAT" evidence="2">
    <location>
        <begin position="296"/>
        <end position="412"/>
    </location>
</feature>
<feature type="domain" description="PLAT" evidence="2">
    <location>
        <begin position="970"/>
        <end position="1088"/>
    </location>
</feature>
<dbReference type="CDD" id="cd01756">
    <property type="entry name" value="PLAT_repeat"/>
    <property type="match status" value="13"/>
</dbReference>
<dbReference type="Proteomes" id="UP000005447">
    <property type="component" value="Unassembled WGS sequence"/>
</dbReference>
<feature type="domain" description="PLAT" evidence="2">
    <location>
        <begin position="814"/>
        <end position="934"/>
    </location>
</feature>
<name>H0VFH5_CAVPO</name>
<dbReference type="FunFam" id="2.60.60.20:FF:000009">
    <property type="entry name" value="Lipoxygenase homology domain-containing protein 1"/>
    <property type="match status" value="1"/>
</dbReference>
<dbReference type="Bgee" id="ENSCPOG00000009824">
    <property type="expression patterns" value="Expressed in testis"/>
</dbReference>
<feature type="domain" description="PLAT" evidence="2">
    <location>
        <begin position="684"/>
        <end position="803"/>
    </location>
</feature>
<dbReference type="HOGENOM" id="CLU_000717_0_0_1"/>
<evidence type="ECO:0000313" key="3">
    <source>
        <dbReference type="Ensembl" id="ENSCPOP00000008818.3"/>
    </source>
</evidence>
<feature type="domain" description="PLAT" evidence="2">
    <location>
        <begin position="1680"/>
        <end position="1798"/>
    </location>
</feature>
<accession>H0VFH5</accession>
<dbReference type="Gene3D" id="2.40.180.10">
    <property type="entry name" value="Catalase core domain"/>
    <property type="match status" value="10"/>
</dbReference>
<feature type="domain" description="PLAT" evidence="2">
    <location>
        <begin position="1422"/>
        <end position="1540"/>
    </location>
</feature>
<proteinExistence type="predicted"/>
<feature type="domain" description="PLAT" evidence="2">
    <location>
        <begin position="1951"/>
        <end position="2067"/>
    </location>
</feature>
<dbReference type="OrthoDB" id="5322100at2759"/>
<dbReference type="OMA" id="MICEMPA"/>
<feature type="domain" description="PLAT" evidence="2">
    <location>
        <begin position="43"/>
        <end position="160"/>
    </location>
</feature>
<dbReference type="EMBL" id="AAKN02020163">
    <property type="status" value="NOT_ANNOTATED_CDS"/>
    <property type="molecule type" value="Genomic_DNA"/>
</dbReference>
<dbReference type="FunFam" id="2.60.60.20:FF:000013">
    <property type="entry name" value="lipoxygenase homology domain-containing protein 1"/>
    <property type="match status" value="1"/>
</dbReference>
<protein>
    <submittedName>
        <fullName evidence="3">Lipoxygenase homology PLAT domains 1</fullName>
    </submittedName>
</protein>
<evidence type="ECO:0000259" key="2">
    <source>
        <dbReference type="PROSITE" id="PS50095"/>
    </source>
</evidence>
<dbReference type="eggNOG" id="KOG3599">
    <property type="taxonomic scope" value="Eukaryota"/>
</dbReference>
<dbReference type="SUPFAM" id="SSF49723">
    <property type="entry name" value="Lipase/lipooxygenase domain (PLAT/LH2 domain)"/>
    <property type="match status" value="15"/>
</dbReference>
<feature type="domain" description="PLAT" evidence="2">
    <location>
        <begin position="1553"/>
        <end position="1668"/>
    </location>
</feature>
<dbReference type="EMBL" id="AAKN02020164">
    <property type="status" value="NOT_ANNOTATED_CDS"/>
    <property type="molecule type" value="Genomic_DNA"/>
</dbReference>
<reference evidence="3" key="2">
    <citation type="submission" date="2025-08" db="UniProtKB">
        <authorList>
            <consortium name="Ensembl"/>
        </authorList>
    </citation>
    <scope>IDENTIFICATION</scope>
    <source>
        <strain evidence="3">2N</strain>
    </source>
</reference>
<dbReference type="STRING" id="10141.ENSCPOP00000008818"/>
<dbReference type="PROSITE" id="PS50095">
    <property type="entry name" value="PLAT"/>
    <property type="match status" value="15"/>
</dbReference>
<feature type="domain" description="PLAT" evidence="2">
    <location>
        <begin position="553"/>
        <end position="673"/>
    </location>
</feature>
<dbReference type="FunCoup" id="H0VFH5">
    <property type="interactions" value="6"/>
</dbReference>
<dbReference type="GeneTree" id="ENSGT00390000018830"/>
<feature type="domain" description="PLAT" evidence="2">
    <location>
        <begin position="425"/>
        <end position="540"/>
    </location>
</feature>
<dbReference type="Pfam" id="PF01477">
    <property type="entry name" value="PLAT"/>
    <property type="match status" value="15"/>
</dbReference>
<dbReference type="InterPro" id="IPR036392">
    <property type="entry name" value="PLAT/LH2_dom_sf"/>
</dbReference>
<dbReference type="EMBL" id="AAKN02020162">
    <property type="status" value="NOT_ANNOTATED_CDS"/>
    <property type="molecule type" value="Genomic_DNA"/>
</dbReference>
<reference evidence="3" key="3">
    <citation type="submission" date="2025-09" db="UniProtKB">
        <authorList>
            <consortium name="Ensembl"/>
        </authorList>
    </citation>
    <scope>IDENTIFICATION</scope>
    <source>
        <strain evidence="3">2N</strain>
    </source>
</reference>
<feature type="domain" description="PLAT" evidence="2">
    <location>
        <begin position="1101"/>
        <end position="1226"/>
    </location>
</feature>
<dbReference type="FunFam" id="2.40.180.10:FF:000004">
    <property type="entry name" value="Lipoxygenase homology domain-containing protein 1"/>
    <property type="match status" value="1"/>
</dbReference>
<dbReference type="FunFam" id="2.40.180.10:FF:000011">
    <property type="entry name" value="Lipoxygenase homology domain-containing protein 1"/>
    <property type="match status" value="1"/>
</dbReference>
<dbReference type="KEGG" id="cpoc:100729106"/>
<dbReference type="FunFam" id="2.40.180.10:FF:000007">
    <property type="entry name" value="lipoxygenase homology domain-containing protein 1"/>
    <property type="match status" value="1"/>
</dbReference>
<dbReference type="FunFam" id="2.40.180.10:FF:000010">
    <property type="entry name" value="lipoxygenase homology domain-containing protein 1"/>
    <property type="match status" value="1"/>
</dbReference>
<dbReference type="InterPro" id="IPR001024">
    <property type="entry name" value="PLAT/LH2_dom"/>
</dbReference>
<dbReference type="InterPro" id="IPR052970">
    <property type="entry name" value="Inner_ear_hair_cell_LOXHD"/>
</dbReference>
<organism evidence="3 4">
    <name type="scientific">Cavia porcellus</name>
    <name type="common">Guinea pig</name>
    <dbReference type="NCBI Taxonomy" id="10141"/>
    <lineage>
        <taxon>Eukaryota</taxon>
        <taxon>Metazoa</taxon>
        <taxon>Chordata</taxon>
        <taxon>Craniata</taxon>
        <taxon>Vertebrata</taxon>
        <taxon>Euteleostomi</taxon>
        <taxon>Mammalia</taxon>
        <taxon>Eutheria</taxon>
        <taxon>Euarchontoglires</taxon>
        <taxon>Glires</taxon>
        <taxon>Rodentia</taxon>
        <taxon>Hystricomorpha</taxon>
        <taxon>Caviidae</taxon>
        <taxon>Cavia</taxon>
    </lineage>
</organism>
<dbReference type="VEuPathDB" id="HostDB:ENSCPOG00000009824"/>
<dbReference type="Ensembl" id="ENSCPOT00000009913.3">
    <property type="protein sequence ID" value="ENSCPOP00000008818.3"/>
    <property type="gene ID" value="ENSCPOG00000009824.4"/>
</dbReference>
<dbReference type="InParanoid" id="H0VFH5"/>
<dbReference type="PANTHER" id="PTHR45901">
    <property type="entry name" value="PROTEIN CBG12474"/>
    <property type="match status" value="1"/>
</dbReference>
<gene>
    <name evidence="3" type="primary">LOXHD1</name>
</gene>
<dbReference type="Gene3D" id="2.60.60.20">
    <property type="entry name" value="PLAT/LH2 domain"/>
    <property type="match status" value="5"/>
</dbReference>
<evidence type="ECO:0000256" key="1">
    <source>
        <dbReference type="PROSITE-ProRule" id="PRU00152"/>
    </source>
</evidence>
<feature type="domain" description="PLAT" evidence="2">
    <location>
        <begin position="1255"/>
        <end position="1373"/>
    </location>
</feature>
<reference evidence="4" key="1">
    <citation type="journal article" date="2011" name="Nature">
        <title>A high-resolution map of human evolutionary constraint using 29 mammals.</title>
        <authorList>
            <person name="Lindblad-Toh K."/>
            <person name="Garber M."/>
            <person name="Zuk O."/>
            <person name="Lin M.F."/>
            <person name="Parker B.J."/>
            <person name="Washietl S."/>
            <person name="Kheradpour P."/>
            <person name="Ernst J."/>
            <person name="Jordan G."/>
            <person name="Mauceli E."/>
            <person name="Ward L.D."/>
            <person name="Lowe C.B."/>
            <person name="Holloway A.K."/>
            <person name="Clamp M."/>
            <person name="Gnerre S."/>
            <person name="Alfoldi J."/>
            <person name="Beal K."/>
            <person name="Chang J."/>
            <person name="Clawson H."/>
            <person name="Cuff J."/>
            <person name="Di Palma F."/>
            <person name="Fitzgerald S."/>
            <person name="Flicek P."/>
            <person name="Guttman M."/>
            <person name="Hubisz M.J."/>
            <person name="Jaffe D.B."/>
            <person name="Jungreis I."/>
            <person name="Kent W.J."/>
            <person name="Kostka D."/>
            <person name="Lara M."/>
            <person name="Martins A.L."/>
            <person name="Massingham T."/>
            <person name="Moltke I."/>
            <person name="Raney B.J."/>
            <person name="Rasmussen M.D."/>
            <person name="Robinson J."/>
            <person name="Stark A."/>
            <person name="Vilella A.J."/>
            <person name="Wen J."/>
            <person name="Xie X."/>
            <person name="Zody M.C."/>
            <person name="Baldwin J."/>
            <person name="Bloom T."/>
            <person name="Chin C.W."/>
            <person name="Heiman D."/>
            <person name="Nicol R."/>
            <person name="Nusbaum C."/>
            <person name="Young S."/>
            <person name="Wilkinson J."/>
            <person name="Worley K.C."/>
            <person name="Kovar C.L."/>
            <person name="Muzny D.M."/>
            <person name="Gibbs R.A."/>
            <person name="Cree A."/>
            <person name="Dihn H.H."/>
            <person name="Fowler G."/>
            <person name="Jhangiani S."/>
            <person name="Joshi V."/>
            <person name="Lee S."/>
            <person name="Lewis L.R."/>
            <person name="Nazareth L.V."/>
            <person name="Okwuonu G."/>
            <person name="Santibanez J."/>
            <person name="Warren W.C."/>
            <person name="Mardis E.R."/>
            <person name="Weinstock G.M."/>
            <person name="Wilson R.K."/>
            <person name="Delehaunty K."/>
            <person name="Dooling D."/>
            <person name="Fronik C."/>
            <person name="Fulton L."/>
            <person name="Fulton B."/>
            <person name="Graves T."/>
            <person name="Minx P."/>
            <person name="Sodergren E."/>
            <person name="Birney E."/>
            <person name="Margulies E.H."/>
            <person name="Herrero J."/>
            <person name="Green E.D."/>
            <person name="Haussler D."/>
            <person name="Siepel A."/>
            <person name="Goldman N."/>
            <person name="Pollard K.S."/>
            <person name="Pedersen J.S."/>
            <person name="Lander E.S."/>
            <person name="Kellis M."/>
        </authorList>
    </citation>
    <scope>NUCLEOTIDE SEQUENCE [LARGE SCALE GENOMIC DNA]</scope>
    <source>
        <strain evidence="4">2N</strain>
    </source>
</reference>
<sequence length="2070" mass="236170">MMPQKKKKRKKDIDFLGLYEEELLNYASEDDEDELQHEYYKAKVYEVVTATGDVRGAGTDANVFITIFGENGLSPKLHLTSKSESAFEKANVDVFRVRTNNVGLIYKIRIEHDNTGLNASWYLDRVIVTDMKRPHLRYYFNCTNWLSKIEGDRQWCRDLLASFNPMDMPRGNKYEIKVYTGDVLGAGTDADVFINIFGEYGDTGERRLENEKDNFEKGAEDKFMLDAPDLGQLIKINVGHNNKGGSAGWFLSKIVIEDIGNKRKYDFPLNRWLALDEDDGKIQRDILVGGAETTAITYIVTVFTGDMRGAGTKSKIYLVMYGARGKKNSGKIFLEGGVFDRGRTDIFHIELAVLLSPLSRVSIGHGNVGVNRGWYCEKVVILCPFTGIQQTFPCSNWLDEKKADGLIERQLYEMVSLRKKRLKKFPWSLWVWTTDLKKAGTNSPIFIQIYGQKGRTDEILLNPNNKWFKPGVIEKFRIELPDLGRFYKIRAWHDRRNPGSGWHLERMTLMNTLNKDKYNFNCNRWLDANEDDNEIVREMTAEGPTVRRIMGMARYRVTVCTGEFEGAGTDANVYLCLYGDVGDTGERLLYNCRNNTDLFEKGNADEFTIESVTLRKVRRVRIRHDGKGSGSGWYLDRVLVREEGQPESDNVEFPCLRWLDKDKDDGQLVRELLPSDSNATLKNFRYHISVKTGDVPGASTDSQVYIKLYGDKSDTIKQILLVSDNNLKDYFERGRVDEFTLETLNIGTINRLVIGHDSTGLHASWFLGSVQIRVPRQGKQYTFPANRWLDKNKADGRLEVELYPSEVVEIQKLVHYEVEIWTGDVGGAGTTARVYMQIYGEEGKTEVLSLSSRSKVFDRGSKDVFQTDTFTIYAIDLGALTKIRIRHDNTGNRPGWFLDRIDITDMNSETTYYFPCQRWLAVEEDDGQLSRELLPVDESYIFPSEDEESGGHGDNNPLDNLALEQKDKLTTFSVTIKTGDKKNAGTDANVFITLFGTQDDTGITLMKSSKTNSDKFERDSIEIFTVETLELGDLWKVRIGHDNSGKAPGWFVDWVEVDAPSLGKCMTFPCGRWLAKNEDDGAIIRDLFHAELQTRRYTPFVPYEIILYTSDVFAAGTDANIFIVIYGCDAVCTREKFLCTNKREQKLFFERKSASRFIVELEDVGEIIEKIRIGHDNTGINPGWHCSHVDIRRLLPDKDGTETLTFPCDRWLATSEDDKKTIRELVPYDIFTEKYMKDGSLRQVYKEVEEPLDIVLYSVQIFTGNVPGAGTDAKVYITIYGDLGDTGERYLGKSENRTNKFERGTADTFIIEAADLGVIYKIKLRHDNTKWCADWYVEKVEIWNDTNEDEFLFLCGRWLSLKKEDGRLERLFYEKEYTGDRSSNCSSPADFWEIALSSKMADVDIATVTGPMVDYVQDGPVIPYYVSVTTGKHKDAATDSRAYVILIGEEDEHSNRIWLDYPQGKRGFACGSVEEFYVGGLDVGVIKKIELGHDGASPESCWLVEELCLAVPTQGTKYTVRCNCWLAKDRGDGVTSRVFDLLDALVVNIGVKVLYEMTVWTGDVVGGGTDSNIFMTLYGINGSTEEVQLDKKKARFEREQNDTFIMEILDIAPFTKMRIRIDGLGSRPEWFLERILLKNMSTGDLTMFYYGDWLSQRKGKKTLVCEMCAVIDEEEMMEWTSYTVTVKTSDVLGAGTDANVFIIIFGENGDSGTLALKQSANWNKFERNNTDTFNFSDMLSLGHLCKLRIWHDNKGIFPGWHLSYVDVKDNSRDETFRFQCDRWLSKSEGDRQTVRDIPCANNEIREELEETTYEIVIETGNGGETRENVWLILEGRKNRSKEFLVENSSRPSERAFRKGTTDTFEFDSIYLGDIASICVGHLAREDRFIPKRELVWHVKTITITEMEYNNVYFFNCDCLIPLKRKRKYFKVFEVTKTTESFASKIQSLVPVKYEVIVTTGYEPGAGTDANVFVTIFGANGDTGKRELKQKMCNLFERGSTDRFFLDTLELGELRKVRLEHDGSGYFSGWLVDKVEVTNTSTGVATIFTCGRWLDKNRGDGLTWRDLFPSV</sequence>
<feature type="domain" description="PLAT" evidence="2">
    <location>
        <begin position="1811"/>
        <end position="1934"/>
    </location>
</feature>
<feature type="domain" description="PLAT" evidence="2">
    <location>
        <begin position="172"/>
        <end position="287"/>
    </location>
</feature>
<evidence type="ECO:0000313" key="4">
    <source>
        <dbReference type="Proteomes" id="UP000005447"/>
    </source>
</evidence>
<comment type="caution">
    <text evidence="1">Lacks conserved residue(s) required for the propagation of feature annotation.</text>
</comment>
<dbReference type="PANTHER" id="PTHR45901:SF3">
    <property type="entry name" value="LIPOXYGENASE HOMOLOGY DOMAIN-CONTAINING PROTEIN 1"/>
    <property type="match status" value="1"/>
</dbReference>
<dbReference type="SMART" id="SM00308">
    <property type="entry name" value="LH2"/>
    <property type="match status" value="12"/>
</dbReference>
<dbReference type="FunFam" id="2.40.180.10:FF:000008">
    <property type="entry name" value="lipoxygenase homology domain-containing protein 1"/>
    <property type="match status" value="1"/>
</dbReference>
<keyword evidence="4" id="KW-1185">Reference proteome</keyword>